<dbReference type="AlphaFoldDB" id="A0A453NZ47"/>
<dbReference type="Proteomes" id="UP000015105">
    <property type="component" value="Chromosome 6D"/>
</dbReference>
<sequence length="56" mass="6485">MQCYDVALCLLNYFLLTNNLLDNGRAKCVLLCRLTSIHLISISASRTMYSERCCHW</sequence>
<name>A0A453NZ47_AEGTS</name>
<dbReference type="Gramene" id="AET6Gv20554000.40">
    <property type="protein sequence ID" value="AET6Gv20554000.40"/>
    <property type="gene ID" value="AET6Gv20554000"/>
</dbReference>
<proteinExistence type="predicted"/>
<evidence type="ECO:0000313" key="2">
    <source>
        <dbReference type="Proteomes" id="UP000015105"/>
    </source>
</evidence>
<organism evidence="1 2">
    <name type="scientific">Aegilops tauschii subsp. strangulata</name>
    <name type="common">Goatgrass</name>
    <dbReference type="NCBI Taxonomy" id="200361"/>
    <lineage>
        <taxon>Eukaryota</taxon>
        <taxon>Viridiplantae</taxon>
        <taxon>Streptophyta</taxon>
        <taxon>Embryophyta</taxon>
        <taxon>Tracheophyta</taxon>
        <taxon>Spermatophyta</taxon>
        <taxon>Magnoliopsida</taxon>
        <taxon>Liliopsida</taxon>
        <taxon>Poales</taxon>
        <taxon>Poaceae</taxon>
        <taxon>BOP clade</taxon>
        <taxon>Pooideae</taxon>
        <taxon>Triticodae</taxon>
        <taxon>Triticeae</taxon>
        <taxon>Triticinae</taxon>
        <taxon>Aegilops</taxon>
    </lineage>
</organism>
<evidence type="ECO:0000313" key="1">
    <source>
        <dbReference type="EnsemblPlants" id="AET6Gv20554000.40"/>
    </source>
</evidence>
<accession>A0A453NZ47</accession>
<reference evidence="2" key="2">
    <citation type="journal article" date="2017" name="Nat. Plants">
        <title>The Aegilops tauschii genome reveals multiple impacts of transposons.</title>
        <authorList>
            <person name="Zhao G."/>
            <person name="Zou C."/>
            <person name="Li K."/>
            <person name="Wang K."/>
            <person name="Li T."/>
            <person name="Gao L."/>
            <person name="Zhang X."/>
            <person name="Wang H."/>
            <person name="Yang Z."/>
            <person name="Liu X."/>
            <person name="Jiang W."/>
            <person name="Mao L."/>
            <person name="Kong X."/>
            <person name="Jiao Y."/>
            <person name="Jia J."/>
        </authorList>
    </citation>
    <scope>NUCLEOTIDE SEQUENCE [LARGE SCALE GENOMIC DNA]</scope>
    <source>
        <strain evidence="2">cv. AL8/78</strain>
    </source>
</reference>
<reference evidence="2" key="1">
    <citation type="journal article" date="2014" name="Science">
        <title>Ancient hybridizations among the ancestral genomes of bread wheat.</title>
        <authorList>
            <consortium name="International Wheat Genome Sequencing Consortium,"/>
            <person name="Marcussen T."/>
            <person name="Sandve S.R."/>
            <person name="Heier L."/>
            <person name="Spannagl M."/>
            <person name="Pfeifer M."/>
            <person name="Jakobsen K.S."/>
            <person name="Wulff B.B."/>
            <person name="Steuernagel B."/>
            <person name="Mayer K.F."/>
            <person name="Olsen O.A."/>
        </authorList>
    </citation>
    <scope>NUCLEOTIDE SEQUENCE [LARGE SCALE GENOMIC DNA]</scope>
    <source>
        <strain evidence="2">cv. AL8/78</strain>
    </source>
</reference>
<keyword evidence="2" id="KW-1185">Reference proteome</keyword>
<reference evidence="1" key="5">
    <citation type="journal article" date="2021" name="G3 (Bethesda)">
        <title>Aegilops tauschii genome assembly Aet v5.0 features greater sequence contiguity and improved annotation.</title>
        <authorList>
            <person name="Wang L."/>
            <person name="Zhu T."/>
            <person name="Rodriguez J.C."/>
            <person name="Deal K.R."/>
            <person name="Dubcovsky J."/>
            <person name="McGuire P.E."/>
            <person name="Lux T."/>
            <person name="Spannagl M."/>
            <person name="Mayer K.F.X."/>
            <person name="Baldrich P."/>
            <person name="Meyers B.C."/>
            <person name="Huo N."/>
            <person name="Gu Y.Q."/>
            <person name="Zhou H."/>
            <person name="Devos K.M."/>
            <person name="Bennetzen J.L."/>
            <person name="Unver T."/>
            <person name="Budak H."/>
            <person name="Gulick P.J."/>
            <person name="Galiba G."/>
            <person name="Kalapos B."/>
            <person name="Nelson D.R."/>
            <person name="Li P."/>
            <person name="You F.M."/>
            <person name="Luo M.C."/>
            <person name="Dvorak J."/>
        </authorList>
    </citation>
    <scope>NUCLEOTIDE SEQUENCE [LARGE SCALE GENOMIC DNA]</scope>
    <source>
        <strain evidence="1">cv. AL8/78</strain>
    </source>
</reference>
<dbReference type="EnsemblPlants" id="AET6Gv20554000.40">
    <property type="protein sequence ID" value="AET6Gv20554000.40"/>
    <property type="gene ID" value="AET6Gv20554000"/>
</dbReference>
<reference evidence="1" key="3">
    <citation type="journal article" date="2017" name="Nature">
        <title>Genome sequence of the progenitor of the wheat D genome Aegilops tauschii.</title>
        <authorList>
            <person name="Luo M.C."/>
            <person name="Gu Y.Q."/>
            <person name="Puiu D."/>
            <person name="Wang H."/>
            <person name="Twardziok S.O."/>
            <person name="Deal K.R."/>
            <person name="Huo N."/>
            <person name="Zhu T."/>
            <person name="Wang L."/>
            <person name="Wang Y."/>
            <person name="McGuire P.E."/>
            <person name="Liu S."/>
            <person name="Long H."/>
            <person name="Ramasamy R.K."/>
            <person name="Rodriguez J.C."/>
            <person name="Van S.L."/>
            <person name="Yuan L."/>
            <person name="Wang Z."/>
            <person name="Xia Z."/>
            <person name="Xiao L."/>
            <person name="Anderson O.D."/>
            <person name="Ouyang S."/>
            <person name="Liang Y."/>
            <person name="Zimin A.V."/>
            <person name="Pertea G."/>
            <person name="Qi P."/>
            <person name="Bennetzen J.L."/>
            <person name="Dai X."/>
            <person name="Dawson M.W."/>
            <person name="Muller H.G."/>
            <person name="Kugler K."/>
            <person name="Rivarola-Duarte L."/>
            <person name="Spannagl M."/>
            <person name="Mayer K.F.X."/>
            <person name="Lu F.H."/>
            <person name="Bevan M.W."/>
            <person name="Leroy P."/>
            <person name="Li P."/>
            <person name="You F.M."/>
            <person name="Sun Q."/>
            <person name="Liu Z."/>
            <person name="Lyons E."/>
            <person name="Wicker T."/>
            <person name="Salzberg S.L."/>
            <person name="Devos K.M."/>
            <person name="Dvorak J."/>
        </authorList>
    </citation>
    <scope>NUCLEOTIDE SEQUENCE [LARGE SCALE GENOMIC DNA]</scope>
    <source>
        <strain evidence="1">cv. AL8/78</strain>
    </source>
</reference>
<reference evidence="1" key="4">
    <citation type="submission" date="2019-03" db="UniProtKB">
        <authorList>
            <consortium name="EnsemblPlants"/>
        </authorList>
    </citation>
    <scope>IDENTIFICATION</scope>
</reference>
<protein>
    <submittedName>
        <fullName evidence="1">Uncharacterized protein</fullName>
    </submittedName>
</protein>